<organism evidence="2 3">
    <name type="scientific">Eumeta variegata</name>
    <name type="common">Bagworm moth</name>
    <name type="synonym">Eumeta japonica</name>
    <dbReference type="NCBI Taxonomy" id="151549"/>
    <lineage>
        <taxon>Eukaryota</taxon>
        <taxon>Metazoa</taxon>
        <taxon>Ecdysozoa</taxon>
        <taxon>Arthropoda</taxon>
        <taxon>Hexapoda</taxon>
        <taxon>Insecta</taxon>
        <taxon>Pterygota</taxon>
        <taxon>Neoptera</taxon>
        <taxon>Endopterygota</taxon>
        <taxon>Lepidoptera</taxon>
        <taxon>Glossata</taxon>
        <taxon>Ditrysia</taxon>
        <taxon>Tineoidea</taxon>
        <taxon>Psychidae</taxon>
        <taxon>Oiketicinae</taxon>
        <taxon>Eumeta</taxon>
    </lineage>
</organism>
<dbReference type="PANTHER" id="PTHR47331:SF5">
    <property type="entry name" value="RIBONUCLEASE H"/>
    <property type="match status" value="1"/>
</dbReference>
<feature type="region of interest" description="Disordered" evidence="1">
    <location>
        <begin position="613"/>
        <end position="636"/>
    </location>
</feature>
<feature type="region of interest" description="Disordered" evidence="1">
    <location>
        <begin position="1"/>
        <end position="30"/>
    </location>
</feature>
<gene>
    <name evidence="2" type="ORF">EVAR_91258_1</name>
</gene>
<dbReference type="OrthoDB" id="10066767at2759"/>
<dbReference type="PANTHER" id="PTHR47331">
    <property type="entry name" value="PHD-TYPE DOMAIN-CONTAINING PROTEIN"/>
    <property type="match status" value="1"/>
</dbReference>
<evidence type="ECO:0000256" key="1">
    <source>
        <dbReference type="SAM" id="MobiDB-lite"/>
    </source>
</evidence>
<reference evidence="2 3" key="1">
    <citation type="journal article" date="2019" name="Commun. Biol.">
        <title>The bagworm genome reveals a unique fibroin gene that provides high tensile strength.</title>
        <authorList>
            <person name="Kono N."/>
            <person name="Nakamura H."/>
            <person name="Ohtoshi R."/>
            <person name="Tomita M."/>
            <person name="Numata K."/>
            <person name="Arakawa K."/>
        </authorList>
    </citation>
    <scope>NUCLEOTIDE SEQUENCE [LARGE SCALE GENOMIC DNA]</scope>
</reference>
<feature type="region of interest" description="Disordered" evidence="1">
    <location>
        <begin position="238"/>
        <end position="259"/>
    </location>
</feature>
<feature type="compositionally biased region" description="Basic residues" evidence="1">
    <location>
        <begin position="18"/>
        <end position="30"/>
    </location>
</feature>
<sequence length="636" mass="71862">MAVQENPHRRMSPTSCKLKTRRHHGSTRKKFGRPEQLVDEVLKEVKVMSRLTDSGREINDFAITTRNCVAVLQEIDEEGHIHNPVLLKEILEKMTPLLRNKFAEYWMMKREEGRREAKLIVLADFLEREAELAAVYARAAAALQLSASAPGRIAERAPRRREAFKVNTQTEVTAKCPKCASEHKLAACDAFKALNSDEKWDFVKREKLCFKCITKTHPRAYCRAKGCAKCNRGHHTLLHPSTGSDARPARAAHPNESAVSETVTNIGTGESKALLKIVPVTIRAADRDKSARAGRRCDGDVVGRQCRESYQRQRTAGRVKINKCARSPNNVARSRDSICRRSHSADEISSHHHLNECHLEALRDARPLLIGQDNWELITGSDVRRGKSGNKWETGLLWKEDDPRFPDNYNGARKRLTNIENKMDRDPAFAAAYTAQIEKLIENGYAHSSRVRRGRRPFESLNDYLLSGPDLLNSLTGILFRFRIGSVAFTGDIRDMFLRVRVCAPDQRAQLFLWRGADRDSEPRVYAMTSLIFGASSSPTSAIYVLNKNAETCSDEYPNAEMAVKRDHYVDDFICSTDSVPEAAKLISDVTIVHARGGFDIRGWATNAPELKKACRRSRPRRPPPCHCTRRKQNGR</sequence>
<name>A0A4C1ZZ76_EUMVA</name>
<dbReference type="AlphaFoldDB" id="A0A4C1ZZ76"/>
<evidence type="ECO:0008006" key="4">
    <source>
        <dbReference type="Google" id="ProtNLM"/>
    </source>
</evidence>
<evidence type="ECO:0000313" key="2">
    <source>
        <dbReference type="EMBL" id="GBP93300.1"/>
    </source>
</evidence>
<evidence type="ECO:0000313" key="3">
    <source>
        <dbReference type="Proteomes" id="UP000299102"/>
    </source>
</evidence>
<dbReference type="STRING" id="151549.A0A4C1ZZ76"/>
<dbReference type="SUPFAM" id="SSF56672">
    <property type="entry name" value="DNA/RNA polymerases"/>
    <property type="match status" value="1"/>
</dbReference>
<dbReference type="InterPro" id="IPR043502">
    <property type="entry name" value="DNA/RNA_pol_sf"/>
</dbReference>
<dbReference type="GO" id="GO:0071897">
    <property type="term" value="P:DNA biosynthetic process"/>
    <property type="evidence" value="ECO:0007669"/>
    <property type="project" value="UniProtKB-ARBA"/>
</dbReference>
<dbReference type="Proteomes" id="UP000299102">
    <property type="component" value="Unassembled WGS sequence"/>
</dbReference>
<comment type="caution">
    <text evidence="2">The sequence shown here is derived from an EMBL/GenBank/DDBJ whole genome shotgun (WGS) entry which is preliminary data.</text>
</comment>
<feature type="compositionally biased region" description="Basic residues" evidence="1">
    <location>
        <begin position="614"/>
        <end position="636"/>
    </location>
</feature>
<proteinExistence type="predicted"/>
<dbReference type="EMBL" id="BGZK01002360">
    <property type="protein sequence ID" value="GBP93300.1"/>
    <property type="molecule type" value="Genomic_DNA"/>
</dbReference>
<protein>
    <recommendedName>
        <fullName evidence="4">Reverse transcriptase domain-containing protein</fullName>
    </recommendedName>
</protein>
<keyword evidence="3" id="KW-1185">Reference proteome</keyword>
<accession>A0A4C1ZZ76</accession>